<organism evidence="1 2">
    <name type="scientific">Daphnia magna</name>
    <dbReference type="NCBI Taxonomy" id="35525"/>
    <lineage>
        <taxon>Eukaryota</taxon>
        <taxon>Metazoa</taxon>
        <taxon>Ecdysozoa</taxon>
        <taxon>Arthropoda</taxon>
        <taxon>Crustacea</taxon>
        <taxon>Branchiopoda</taxon>
        <taxon>Diplostraca</taxon>
        <taxon>Cladocera</taxon>
        <taxon>Anomopoda</taxon>
        <taxon>Daphniidae</taxon>
        <taxon>Daphnia</taxon>
    </lineage>
</organism>
<dbReference type="EMBL" id="LRGB01011485">
    <property type="protein sequence ID" value="KZS00151.1"/>
    <property type="molecule type" value="Genomic_DNA"/>
</dbReference>
<dbReference type="AlphaFoldDB" id="A0A162C275"/>
<dbReference type="Proteomes" id="UP000076858">
    <property type="component" value="Unassembled WGS sequence"/>
</dbReference>
<evidence type="ECO:0000313" key="1">
    <source>
        <dbReference type="EMBL" id="KZS00151.1"/>
    </source>
</evidence>
<comment type="caution">
    <text evidence="1">The sequence shown here is derived from an EMBL/GenBank/DDBJ whole genome shotgun (WGS) entry which is preliminary data.</text>
</comment>
<protein>
    <submittedName>
        <fullName evidence="1">Uncharacterized protein</fullName>
    </submittedName>
</protein>
<keyword evidence="2" id="KW-1185">Reference proteome</keyword>
<name>A0A162C275_9CRUS</name>
<gene>
    <name evidence="1" type="ORF">APZ42_003675</name>
</gene>
<sequence length="76" mass="8888">MFQCLVFQPIVDILGSYCFKGFSSNIYGIVAIDRSVLEGHHIKKLLFVCNSFPCHHLSKLLNEIHWTLFFILRKLF</sequence>
<reference evidence="1 2" key="1">
    <citation type="submission" date="2016-03" db="EMBL/GenBank/DDBJ databases">
        <title>EvidentialGene: Evidence-directed Construction of Genes on Genomes.</title>
        <authorList>
            <person name="Gilbert D.G."/>
            <person name="Choi J.-H."/>
            <person name="Mockaitis K."/>
            <person name="Colbourne J."/>
            <person name="Pfrender M."/>
        </authorList>
    </citation>
    <scope>NUCLEOTIDE SEQUENCE [LARGE SCALE GENOMIC DNA]</scope>
    <source>
        <strain evidence="1 2">Xinb3</strain>
        <tissue evidence="1">Complete organism</tissue>
    </source>
</reference>
<proteinExistence type="predicted"/>
<evidence type="ECO:0000313" key="2">
    <source>
        <dbReference type="Proteomes" id="UP000076858"/>
    </source>
</evidence>
<accession>A0A162C275</accession>